<evidence type="ECO:0000313" key="13">
    <source>
        <dbReference type="EMBL" id="AOV07517.1"/>
    </source>
</evidence>
<dbReference type="GO" id="GO:0051287">
    <property type="term" value="F:NAD binding"/>
    <property type="evidence" value="ECO:0007669"/>
    <property type="project" value="UniProtKB-UniRule"/>
</dbReference>
<feature type="domain" description="Ketoreductase" evidence="12">
    <location>
        <begin position="21"/>
        <end position="201"/>
    </location>
</feature>
<dbReference type="InterPro" id="IPR011284">
    <property type="entry name" value="3oxo_ACP_reduc"/>
</dbReference>
<evidence type="ECO:0000256" key="4">
    <source>
        <dbReference type="ARBA" id="ARBA00022832"/>
    </source>
</evidence>
<dbReference type="PROSITE" id="PS00061">
    <property type="entry name" value="ADH_SHORT"/>
    <property type="match status" value="1"/>
</dbReference>
<keyword evidence="14" id="KW-1185">Reference proteome</keyword>
<feature type="binding site" evidence="9">
    <location>
        <position position="105"/>
    </location>
    <ligand>
        <name>NADP(+)</name>
        <dbReference type="ChEBI" id="CHEBI:58349"/>
    </ligand>
</feature>
<keyword evidence="11" id="KW-0443">Lipid metabolism</keyword>
<comment type="pathway">
    <text evidence="1 11">Lipid metabolism; fatty acid biosynthesis.</text>
</comment>
<dbReference type="InterPro" id="IPR002347">
    <property type="entry name" value="SDR_fam"/>
</dbReference>
<dbReference type="PRINTS" id="PR00080">
    <property type="entry name" value="SDRFAMILY"/>
</dbReference>
<keyword evidence="9 11" id="KW-0521">NADP</keyword>
<evidence type="ECO:0000256" key="11">
    <source>
        <dbReference type="RuleBase" id="RU366074"/>
    </source>
</evidence>
<dbReference type="InterPro" id="IPR036291">
    <property type="entry name" value="NAD(P)-bd_dom_sf"/>
</dbReference>
<dbReference type="PANTHER" id="PTHR42879:SF2">
    <property type="entry name" value="3-OXOACYL-[ACYL-CARRIER-PROTEIN] REDUCTASE FABG"/>
    <property type="match status" value="1"/>
</dbReference>
<comment type="catalytic activity">
    <reaction evidence="7 11">
        <text>a (3R)-hydroxyacyl-[ACP] + NADP(+) = a 3-oxoacyl-[ACP] + NADPH + H(+)</text>
        <dbReference type="Rhea" id="RHEA:17397"/>
        <dbReference type="Rhea" id="RHEA-COMP:9916"/>
        <dbReference type="Rhea" id="RHEA-COMP:9945"/>
        <dbReference type="ChEBI" id="CHEBI:15378"/>
        <dbReference type="ChEBI" id="CHEBI:57783"/>
        <dbReference type="ChEBI" id="CHEBI:58349"/>
        <dbReference type="ChEBI" id="CHEBI:78776"/>
        <dbReference type="ChEBI" id="CHEBI:78827"/>
        <dbReference type="EC" id="1.1.1.100"/>
    </reaction>
</comment>
<comment type="similarity">
    <text evidence="2 10">Belongs to the short-chain dehydrogenases/reductases (SDR) family.</text>
</comment>
<accession>A0A1D8JFM6</accession>
<organism evidence="13 14">
    <name type="scientific">Sporosarcina ureilytica</name>
    <dbReference type="NCBI Taxonomy" id="298596"/>
    <lineage>
        <taxon>Bacteria</taxon>
        <taxon>Bacillati</taxon>
        <taxon>Bacillota</taxon>
        <taxon>Bacilli</taxon>
        <taxon>Bacillales</taxon>
        <taxon>Caryophanaceae</taxon>
        <taxon>Sporosarcina</taxon>
    </lineage>
</organism>
<evidence type="ECO:0000256" key="6">
    <source>
        <dbReference type="ARBA" id="ARBA00023160"/>
    </source>
</evidence>
<comment type="subunit">
    <text evidence="11">Homotetramer.</text>
</comment>
<dbReference type="PANTHER" id="PTHR42879">
    <property type="entry name" value="3-OXOACYL-(ACYL-CARRIER-PROTEIN) REDUCTASE"/>
    <property type="match status" value="1"/>
</dbReference>
<comment type="function">
    <text evidence="11">Catalyzes the NADPH-dependent reduction of beta-ketoacyl-ACP substrates to beta-hydroxyacyl-ACP products, the first reductive step in the elongation cycle of fatty acid biosynthesis.</text>
</comment>
<dbReference type="GO" id="GO:0005737">
    <property type="term" value="C:cytoplasm"/>
    <property type="evidence" value="ECO:0007669"/>
    <property type="project" value="InterPro"/>
</dbReference>
<feature type="binding site" evidence="9">
    <location>
        <begin position="27"/>
        <end position="30"/>
    </location>
    <ligand>
        <name>NADP(+)</name>
        <dbReference type="ChEBI" id="CHEBI:58349"/>
    </ligand>
</feature>
<evidence type="ECO:0000256" key="9">
    <source>
        <dbReference type="PIRSR" id="PIRSR611284-2"/>
    </source>
</evidence>
<evidence type="ECO:0000256" key="5">
    <source>
        <dbReference type="ARBA" id="ARBA00023002"/>
    </source>
</evidence>
<dbReference type="InterPro" id="IPR020904">
    <property type="entry name" value="Sc_DH/Rdtase_CS"/>
</dbReference>
<dbReference type="GO" id="GO:0018454">
    <property type="term" value="F:acetoacetyl-CoA reductase activity"/>
    <property type="evidence" value="ECO:0007669"/>
    <property type="project" value="InterPro"/>
</dbReference>
<dbReference type="NCBIfam" id="TIGR01830">
    <property type="entry name" value="3oxo_ACP_reduc"/>
    <property type="match status" value="1"/>
</dbReference>
<dbReference type="InterPro" id="IPR057326">
    <property type="entry name" value="KR_dom"/>
</dbReference>
<dbReference type="NCBIfam" id="TIGR01829">
    <property type="entry name" value="AcAcCoA_reduct"/>
    <property type="match status" value="1"/>
</dbReference>
<dbReference type="RefSeq" id="WP_075527648.1">
    <property type="nucleotide sequence ID" value="NZ_CP017560.1"/>
</dbReference>
<keyword evidence="5 11" id="KW-0560">Oxidoreductase</keyword>
<dbReference type="EC" id="1.1.1.100" evidence="3 11"/>
<dbReference type="GO" id="GO:0042619">
    <property type="term" value="P:poly-hydroxybutyrate biosynthetic process"/>
    <property type="evidence" value="ECO:0007669"/>
    <property type="project" value="InterPro"/>
</dbReference>
<dbReference type="GO" id="GO:0006633">
    <property type="term" value="P:fatty acid biosynthetic process"/>
    <property type="evidence" value="ECO:0007669"/>
    <property type="project" value="UniProtKB-UniPathway"/>
</dbReference>
<gene>
    <name evidence="13" type="ORF">BI350_08210</name>
</gene>
<dbReference type="SUPFAM" id="SSF51735">
    <property type="entry name" value="NAD(P)-binding Rossmann-fold domains"/>
    <property type="match status" value="1"/>
</dbReference>
<dbReference type="UniPathway" id="UPA00094"/>
<dbReference type="Gene3D" id="3.40.50.720">
    <property type="entry name" value="NAD(P)-binding Rossmann-like Domain"/>
    <property type="match status" value="1"/>
</dbReference>
<protein>
    <recommendedName>
        <fullName evidence="3 11">3-oxoacyl-[acyl-carrier-protein] reductase</fullName>
        <ecNumber evidence="3 11">1.1.1.100</ecNumber>
    </recommendedName>
</protein>
<dbReference type="Pfam" id="PF00106">
    <property type="entry name" value="adh_short"/>
    <property type="match status" value="1"/>
</dbReference>
<dbReference type="GO" id="GO:0004316">
    <property type="term" value="F:3-oxoacyl-[acyl-carrier-protein] reductase (NADPH) activity"/>
    <property type="evidence" value="ECO:0007669"/>
    <property type="project" value="UniProtKB-UniRule"/>
</dbReference>
<evidence type="ECO:0000259" key="12">
    <source>
        <dbReference type="SMART" id="SM00822"/>
    </source>
</evidence>
<feature type="binding site" evidence="9">
    <location>
        <position position="203"/>
    </location>
    <ligand>
        <name>NADP(+)</name>
        <dbReference type="ChEBI" id="CHEBI:58349"/>
    </ligand>
</feature>
<evidence type="ECO:0000256" key="10">
    <source>
        <dbReference type="RuleBase" id="RU000363"/>
    </source>
</evidence>
<evidence type="ECO:0000256" key="1">
    <source>
        <dbReference type="ARBA" id="ARBA00005194"/>
    </source>
</evidence>
<dbReference type="Proteomes" id="UP000185746">
    <property type="component" value="Chromosome"/>
</dbReference>
<keyword evidence="6 11" id="KW-0275">Fatty acid biosynthesis</keyword>
<evidence type="ECO:0000256" key="7">
    <source>
        <dbReference type="ARBA" id="ARBA00048508"/>
    </source>
</evidence>
<keyword evidence="11" id="KW-0444">Lipid biosynthesis</keyword>
<evidence type="ECO:0000256" key="2">
    <source>
        <dbReference type="ARBA" id="ARBA00006484"/>
    </source>
</evidence>
<evidence type="ECO:0000313" key="14">
    <source>
        <dbReference type="Proteomes" id="UP000185746"/>
    </source>
</evidence>
<keyword evidence="4 11" id="KW-0276">Fatty acid metabolism</keyword>
<dbReference type="NCBIfam" id="NF009464">
    <property type="entry name" value="PRK12824.1"/>
    <property type="match status" value="1"/>
</dbReference>
<feature type="binding site" evidence="9">
    <location>
        <begin position="170"/>
        <end position="174"/>
    </location>
    <ligand>
        <name>NADP(+)</name>
        <dbReference type="ChEBI" id="CHEBI:58349"/>
    </ligand>
</feature>
<dbReference type="NCBIfam" id="NF009466">
    <property type="entry name" value="PRK12826.1-2"/>
    <property type="match status" value="1"/>
</dbReference>
<reference evidence="13 14" key="1">
    <citation type="submission" date="2016-09" db="EMBL/GenBank/DDBJ databases">
        <title>Complete genome sequence of the Lysinibacillus sphaericus LMG 22257, a specie of Bacillus with ureolytic activity that can effectively biodeposit calcium carbonate.</title>
        <authorList>
            <person name="Yan W."/>
        </authorList>
    </citation>
    <scope>NUCLEOTIDE SEQUENCE [LARGE SCALE GENOMIC DNA]</scope>
    <source>
        <strain evidence="13 14">LMG 22257</strain>
    </source>
</reference>
<dbReference type="NCBIfam" id="NF005559">
    <property type="entry name" value="PRK07231.1"/>
    <property type="match status" value="1"/>
</dbReference>
<dbReference type="AlphaFoldDB" id="A0A1D8JFM6"/>
<dbReference type="CDD" id="cd05333">
    <property type="entry name" value="BKR_SDR_c"/>
    <property type="match status" value="1"/>
</dbReference>
<dbReference type="FunFam" id="3.40.50.720:FF:000173">
    <property type="entry name" value="3-oxoacyl-[acyl-carrier protein] reductase"/>
    <property type="match status" value="1"/>
</dbReference>
<feature type="active site" description="Proton acceptor" evidence="8">
    <location>
        <position position="170"/>
    </location>
</feature>
<dbReference type="PRINTS" id="PR00081">
    <property type="entry name" value="GDHRDH"/>
</dbReference>
<dbReference type="KEGG" id="surl:BI350_08210"/>
<dbReference type="InterPro" id="IPR011283">
    <property type="entry name" value="Acetoacetyl-CoA_reductase"/>
</dbReference>
<dbReference type="EMBL" id="CP017560">
    <property type="protein sequence ID" value="AOV07517.1"/>
    <property type="molecule type" value="Genomic_DNA"/>
</dbReference>
<dbReference type="InterPro" id="IPR050259">
    <property type="entry name" value="SDR"/>
</dbReference>
<dbReference type="SMART" id="SM00822">
    <property type="entry name" value="PKS_KR"/>
    <property type="match status" value="1"/>
</dbReference>
<evidence type="ECO:0000256" key="3">
    <source>
        <dbReference type="ARBA" id="ARBA00012948"/>
    </source>
</evidence>
<sequence length="260" mass="27672">MTVLDVVATESKAIVKPLEGKVAIVTGGSRGIGAAIAKELADKGAHVAINYQSRSDAADEVIKDIEENEGSAIAVKADVSNAQDIAQFMEEVKNRFGKIDILVNNAGITRDRTFRRLSEEEWNEVINVNLNSVYNTTSAVINHMLEQKSGRVINISSIIGQAGGFGQTNYAAAKAGMIGFTKSLALETARNGITVNAVCPGFIGTEMVQAMPEDVLAKVVAKVPMQRLGTPKEIAEAVVFLAQADYITGQTINVNGGLYM</sequence>
<proteinExistence type="inferred from homology"/>
<evidence type="ECO:0000256" key="8">
    <source>
        <dbReference type="PIRSR" id="PIRSR611284-1"/>
    </source>
</evidence>
<name>A0A1D8JFM6_9BACL</name>